<dbReference type="SUPFAM" id="SSF51445">
    <property type="entry name" value="(Trans)glycosidases"/>
    <property type="match status" value="1"/>
</dbReference>
<keyword evidence="4 6" id="KW-0624">Polysaccharide degradation</keyword>
<dbReference type="InterPro" id="IPR017853">
    <property type="entry name" value="GH"/>
</dbReference>
<dbReference type="InterPro" id="IPR001000">
    <property type="entry name" value="GH10_dom"/>
</dbReference>
<comment type="similarity">
    <text evidence="6">Belongs to the glycosyl hydrolase 10 (cellulase F) family.</text>
</comment>
<dbReference type="PROSITE" id="PS00591">
    <property type="entry name" value="GH10_1"/>
    <property type="match status" value="1"/>
</dbReference>
<evidence type="ECO:0000256" key="6">
    <source>
        <dbReference type="RuleBase" id="RU361174"/>
    </source>
</evidence>
<dbReference type="PRINTS" id="PR00134">
    <property type="entry name" value="GLHYDRLASE10"/>
</dbReference>
<dbReference type="EC" id="3.2.1.8" evidence="6"/>
<evidence type="ECO:0000256" key="5">
    <source>
        <dbReference type="PROSITE-ProRule" id="PRU10061"/>
    </source>
</evidence>
<accession>A0ABS1HP53</accession>
<dbReference type="InterPro" id="IPR044846">
    <property type="entry name" value="GH10"/>
</dbReference>
<feature type="signal peptide" evidence="7">
    <location>
        <begin position="1"/>
        <end position="27"/>
    </location>
</feature>
<keyword evidence="7" id="KW-0732">Signal</keyword>
<evidence type="ECO:0000259" key="8">
    <source>
        <dbReference type="PROSITE" id="PS51760"/>
    </source>
</evidence>
<dbReference type="Proteomes" id="UP000605676">
    <property type="component" value="Unassembled WGS sequence"/>
</dbReference>
<keyword evidence="3 6" id="KW-0326">Glycosidase</keyword>
<dbReference type="PROSITE" id="PS51760">
    <property type="entry name" value="GH10_2"/>
    <property type="match status" value="1"/>
</dbReference>
<dbReference type="SMART" id="SM00633">
    <property type="entry name" value="Glyco_10"/>
    <property type="match status" value="1"/>
</dbReference>
<dbReference type="InterPro" id="IPR031158">
    <property type="entry name" value="GH10_AS"/>
</dbReference>
<dbReference type="RefSeq" id="WP_200466460.1">
    <property type="nucleotide sequence ID" value="NZ_JAENRR010000058.1"/>
</dbReference>
<keyword evidence="2 6" id="KW-0119">Carbohydrate metabolism</keyword>
<sequence length="404" mass="46227">MVSQQYRRMTLLSIVLSVFILASLAHAKAGDEVSFKNIYKGKFLIGVALNDQTLQSNDKILNKSITKHYNSIVAENCMKMERVNPGEGEYDFSAADQFVAYGERNSMIIIGHTLIWHSQAPDWIFFEDDKGGEVSREVLIDRMRSYIHTVVGRYKGRVHGWDVVNEAILANGCWRESKWFKIIGPEYIELAFKFAHEADPDAELYYDDYGMTGLKKRNAVVKLVNTLKHKQVRVDGIGMQAHYGLNLSLIEFEKSVEAFVRTGLKLMVTELDISVLPFPQKEMIADVNKRYQYAAKLNPYTNSLPQEILTKQTDLYKGLFKILLKYSHAVSRVTFWGLNDAYSWKNNWPIKGRTDYPLLFDRDNSAKLSYKAIVQLVDGEVVRKKVKAHPARGLANHVNFQLGK</sequence>
<evidence type="ECO:0000256" key="4">
    <source>
        <dbReference type="ARBA" id="ARBA00023326"/>
    </source>
</evidence>
<evidence type="ECO:0000256" key="7">
    <source>
        <dbReference type="SAM" id="SignalP"/>
    </source>
</evidence>
<proteinExistence type="inferred from homology"/>
<evidence type="ECO:0000256" key="2">
    <source>
        <dbReference type="ARBA" id="ARBA00023277"/>
    </source>
</evidence>
<gene>
    <name evidence="9" type="ORF">JIV24_17965</name>
</gene>
<comment type="caution">
    <text evidence="9">The sequence shown here is derived from an EMBL/GenBank/DDBJ whole genome shotgun (WGS) entry which is preliminary data.</text>
</comment>
<reference evidence="9 10" key="1">
    <citation type="submission" date="2021-01" db="EMBL/GenBank/DDBJ databases">
        <title>Carboxyliciviraga sp.nov., isolated from coastal sediments.</title>
        <authorList>
            <person name="Lu D."/>
            <person name="Zhang T."/>
        </authorList>
    </citation>
    <scope>NUCLEOTIDE SEQUENCE [LARGE SCALE GENOMIC DNA]</scope>
    <source>
        <strain evidence="9 10">N1Y132</strain>
    </source>
</reference>
<name>A0ABS1HP53_9BACT</name>
<dbReference type="EMBL" id="JAENRR010000058">
    <property type="protein sequence ID" value="MBK3519240.1"/>
    <property type="molecule type" value="Genomic_DNA"/>
</dbReference>
<evidence type="ECO:0000313" key="10">
    <source>
        <dbReference type="Proteomes" id="UP000605676"/>
    </source>
</evidence>
<dbReference type="PANTHER" id="PTHR31490:SF90">
    <property type="entry name" value="ENDO-1,4-BETA-XYLANASE A"/>
    <property type="match status" value="1"/>
</dbReference>
<evidence type="ECO:0000313" key="9">
    <source>
        <dbReference type="EMBL" id="MBK3519240.1"/>
    </source>
</evidence>
<keyword evidence="10" id="KW-1185">Reference proteome</keyword>
<evidence type="ECO:0000256" key="1">
    <source>
        <dbReference type="ARBA" id="ARBA00022801"/>
    </source>
</evidence>
<organism evidence="9 10">
    <name type="scientific">Carboxylicivirga marina</name>
    <dbReference type="NCBI Taxonomy" id="2800988"/>
    <lineage>
        <taxon>Bacteria</taxon>
        <taxon>Pseudomonadati</taxon>
        <taxon>Bacteroidota</taxon>
        <taxon>Bacteroidia</taxon>
        <taxon>Marinilabiliales</taxon>
        <taxon>Marinilabiliaceae</taxon>
        <taxon>Carboxylicivirga</taxon>
    </lineage>
</organism>
<dbReference type="Pfam" id="PF00331">
    <property type="entry name" value="Glyco_hydro_10"/>
    <property type="match status" value="1"/>
</dbReference>
<keyword evidence="1 6" id="KW-0378">Hydrolase</keyword>
<dbReference type="Gene3D" id="3.20.20.80">
    <property type="entry name" value="Glycosidases"/>
    <property type="match status" value="1"/>
</dbReference>
<feature type="domain" description="GH10" evidence="8">
    <location>
        <begin position="29"/>
        <end position="376"/>
    </location>
</feature>
<feature type="active site" description="Nucleophile" evidence="5">
    <location>
        <position position="270"/>
    </location>
</feature>
<protein>
    <recommendedName>
        <fullName evidence="6">Beta-xylanase</fullName>
        <ecNumber evidence="6">3.2.1.8</ecNumber>
    </recommendedName>
</protein>
<dbReference type="PANTHER" id="PTHR31490">
    <property type="entry name" value="GLYCOSYL HYDROLASE"/>
    <property type="match status" value="1"/>
</dbReference>
<comment type="catalytic activity">
    <reaction evidence="6">
        <text>Endohydrolysis of (1-&gt;4)-beta-D-xylosidic linkages in xylans.</text>
        <dbReference type="EC" id="3.2.1.8"/>
    </reaction>
</comment>
<feature type="chain" id="PRO_5045250916" description="Beta-xylanase" evidence="7">
    <location>
        <begin position="28"/>
        <end position="404"/>
    </location>
</feature>
<evidence type="ECO:0000256" key="3">
    <source>
        <dbReference type="ARBA" id="ARBA00023295"/>
    </source>
</evidence>